<dbReference type="InterPro" id="IPR001025">
    <property type="entry name" value="BAH_dom"/>
</dbReference>
<organism evidence="3 4">
    <name type="scientific">Purpureocillium lilacinum</name>
    <name type="common">Paecilomyces lilacinus</name>
    <dbReference type="NCBI Taxonomy" id="33203"/>
    <lineage>
        <taxon>Eukaryota</taxon>
        <taxon>Fungi</taxon>
        <taxon>Dikarya</taxon>
        <taxon>Ascomycota</taxon>
        <taxon>Pezizomycotina</taxon>
        <taxon>Sordariomycetes</taxon>
        <taxon>Hypocreomycetidae</taxon>
        <taxon>Hypocreales</taxon>
        <taxon>Ophiocordycipitaceae</taxon>
        <taxon>Purpureocillium</taxon>
    </lineage>
</organism>
<dbReference type="AlphaFoldDB" id="A0A2U3DQ39"/>
<dbReference type="CDD" id="cd04370">
    <property type="entry name" value="BAH"/>
    <property type="match status" value="1"/>
</dbReference>
<dbReference type="Gene3D" id="2.30.30.490">
    <property type="match status" value="1"/>
</dbReference>
<comment type="caution">
    <text evidence="3">The sequence shown here is derived from an EMBL/GenBank/DDBJ whole genome shotgun (WGS) entry which is preliminary data.</text>
</comment>
<dbReference type="EMBL" id="LCWV01000068">
    <property type="protein sequence ID" value="PWI64370.1"/>
    <property type="molecule type" value="Genomic_DNA"/>
</dbReference>
<dbReference type="Proteomes" id="UP000245956">
    <property type="component" value="Unassembled WGS sequence"/>
</dbReference>
<feature type="region of interest" description="Disordered" evidence="1">
    <location>
        <begin position="230"/>
        <end position="267"/>
    </location>
</feature>
<name>A0A2U3DQ39_PURLI</name>
<protein>
    <recommendedName>
        <fullName evidence="2">BAH domain-containing protein</fullName>
    </recommendedName>
</protein>
<dbReference type="InterPro" id="IPR043151">
    <property type="entry name" value="BAH_sf"/>
</dbReference>
<sequence length="267" mass="30516">MASTKQPSVEAETGCAQCPFSVKRKRGITNKRELMQEWPFGPDVGLRRHELDVSYTVEPRQQWLALKRYSSFTLNLDKYYKGNFAYIANDATVEQQNAVKADPDLVDKLQPAHHWVAKILEIRAADEHHVYARIYWMYSPDELPLDTVIDGKLASAQQTEYGRQELVASNHMDIINVTSMVKPVTVTQSLDREGVEATGVLYWRQALDYRTLELFSFDERDTTTISRLPETSSVMAGAKRERRRAASSALLESKTEEEQSRRKVKAS</sequence>
<accession>A0A2U3DQ39</accession>
<gene>
    <name evidence="3" type="ORF">PCL_10539</name>
</gene>
<proteinExistence type="predicted"/>
<dbReference type="GO" id="GO:0003682">
    <property type="term" value="F:chromatin binding"/>
    <property type="evidence" value="ECO:0007669"/>
    <property type="project" value="InterPro"/>
</dbReference>
<dbReference type="PANTHER" id="PTHR46364">
    <property type="entry name" value="OS08G0421900 PROTEIN"/>
    <property type="match status" value="1"/>
</dbReference>
<evidence type="ECO:0000256" key="1">
    <source>
        <dbReference type="SAM" id="MobiDB-lite"/>
    </source>
</evidence>
<evidence type="ECO:0000259" key="2">
    <source>
        <dbReference type="PROSITE" id="PS51038"/>
    </source>
</evidence>
<reference evidence="3 4" key="1">
    <citation type="journal article" date="2016" name="Front. Microbiol.">
        <title>Genome and transcriptome sequences reveal the specific parasitism of the nematophagous Purpureocillium lilacinum 36-1.</title>
        <authorList>
            <person name="Xie J."/>
            <person name="Li S."/>
            <person name="Mo C."/>
            <person name="Xiao X."/>
            <person name="Peng D."/>
            <person name="Wang G."/>
            <person name="Xiao Y."/>
        </authorList>
    </citation>
    <scope>NUCLEOTIDE SEQUENCE [LARGE SCALE GENOMIC DNA]</scope>
    <source>
        <strain evidence="3 4">36-1</strain>
    </source>
</reference>
<feature type="domain" description="BAH" evidence="2">
    <location>
        <begin position="91"/>
        <end position="218"/>
    </location>
</feature>
<evidence type="ECO:0000313" key="4">
    <source>
        <dbReference type="Proteomes" id="UP000245956"/>
    </source>
</evidence>
<evidence type="ECO:0000313" key="3">
    <source>
        <dbReference type="EMBL" id="PWI64370.1"/>
    </source>
</evidence>
<dbReference type="PROSITE" id="PS51038">
    <property type="entry name" value="BAH"/>
    <property type="match status" value="1"/>
</dbReference>